<organism evidence="1">
    <name type="scientific">gut metagenome</name>
    <dbReference type="NCBI Taxonomy" id="749906"/>
    <lineage>
        <taxon>unclassified sequences</taxon>
        <taxon>metagenomes</taxon>
        <taxon>organismal metagenomes</taxon>
    </lineage>
</organism>
<feature type="non-terminal residue" evidence="1">
    <location>
        <position position="30"/>
    </location>
</feature>
<dbReference type="AlphaFoldDB" id="J9CZQ1"/>
<protein>
    <submittedName>
        <fullName evidence="1">Uncharacterized protein</fullName>
    </submittedName>
</protein>
<gene>
    <name evidence="1" type="ORF">EVA_06123</name>
</gene>
<evidence type="ECO:0000313" key="1">
    <source>
        <dbReference type="EMBL" id="EJX05766.1"/>
    </source>
</evidence>
<proteinExistence type="predicted"/>
<comment type="caution">
    <text evidence="1">The sequence shown here is derived from an EMBL/GenBank/DDBJ whole genome shotgun (WGS) entry which is preliminary data.</text>
</comment>
<reference evidence="1" key="1">
    <citation type="journal article" date="2012" name="PLoS ONE">
        <title>Gene sets for utilization of primary and secondary nutrition supplies in the distal gut of endangered iberian lynx.</title>
        <authorList>
            <person name="Alcaide M."/>
            <person name="Messina E."/>
            <person name="Richter M."/>
            <person name="Bargiela R."/>
            <person name="Peplies J."/>
            <person name="Huws S.A."/>
            <person name="Newbold C.J."/>
            <person name="Golyshin P.N."/>
            <person name="Simon M.A."/>
            <person name="Lopez G."/>
            <person name="Yakimov M.M."/>
            <person name="Ferrer M."/>
        </authorList>
    </citation>
    <scope>NUCLEOTIDE SEQUENCE</scope>
</reference>
<name>J9CZQ1_9ZZZZ</name>
<dbReference type="EMBL" id="AMCI01001369">
    <property type="protein sequence ID" value="EJX05766.1"/>
    <property type="molecule type" value="Genomic_DNA"/>
</dbReference>
<sequence length="30" mass="3461">MHELQMITNAVIEAGVDIAPTYQEYFELCM</sequence>
<accession>J9CZQ1</accession>